<dbReference type="AlphaFoldDB" id="A0A0D0V9X0"/>
<reference evidence="1" key="1">
    <citation type="submission" date="2015-01" db="EMBL/GenBank/DDBJ databases">
        <title>The Genome Sequence of Cryptococcus gattii CA1280.</title>
        <authorList>
            <consortium name="The Broad Institute Genomics Platform"/>
            <person name="Cuomo C."/>
            <person name="Litvintseva A."/>
            <person name="Chen Y."/>
            <person name="Heitman J."/>
            <person name="Sun S."/>
            <person name="Springer D."/>
            <person name="Dromer F."/>
            <person name="Young S."/>
            <person name="Zeng Q."/>
            <person name="Gargeya S."/>
            <person name="Abouelleil A."/>
            <person name="Alvarado L."/>
            <person name="Chapman S.B."/>
            <person name="Gainer-Dewar J."/>
            <person name="Goldberg J."/>
            <person name="Griggs A."/>
            <person name="Gujja S."/>
            <person name="Hansen M."/>
            <person name="Howarth C."/>
            <person name="Imamovic A."/>
            <person name="Larimer J."/>
            <person name="Murphy C."/>
            <person name="Naylor J."/>
            <person name="Pearson M."/>
            <person name="Priest M."/>
            <person name="Roberts A."/>
            <person name="Saif S."/>
            <person name="Shea T."/>
            <person name="Sykes S."/>
            <person name="Wortman J."/>
            <person name="Nusbaum C."/>
            <person name="Birren B."/>
        </authorList>
    </citation>
    <scope>NUCLEOTIDE SEQUENCE [LARGE SCALE GENOMIC DNA]</scope>
    <source>
        <strain evidence="1">CA1280</strain>
    </source>
</reference>
<gene>
    <name evidence="1" type="ORF">I312_06446</name>
</gene>
<protein>
    <submittedName>
        <fullName evidence="1">Uncharacterized protein</fullName>
    </submittedName>
</protein>
<name>A0A0D0V9X0_CRYGA</name>
<sequence length="246" mass="26439">MRGKCEWDLMVQNPPPSSRVFPPLPKPMTLKAVQMCRVNKYLIYLTNDDESLALFTISKIPKMVNCSGGLFINTDFSWRLVGTQPVVLPNGTTLIQNGASSLTVSKGGYNEFFNAGWGGQTHYYNWGSPANYLAIAIVNGGQYGTRTVVIVDTDAPHGIPTEIVSQVGAPATTPLPILWHCPGAGGAVLVQFMDGQRIGACICTSDTGRAICALPPFRAEGGIMARATDTELQILYHGQVVASGHR</sequence>
<organism evidence="1">
    <name type="scientific">Cryptococcus bacillisporus CA1280</name>
    <dbReference type="NCBI Taxonomy" id="1296109"/>
    <lineage>
        <taxon>Eukaryota</taxon>
        <taxon>Fungi</taxon>
        <taxon>Dikarya</taxon>
        <taxon>Basidiomycota</taxon>
        <taxon>Agaricomycotina</taxon>
        <taxon>Tremellomycetes</taxon>
        <taxon>Tremellales</taxon>
        <taxon>Cryptococcaceae</taxon>
        <taxon>Cryptococcus</taxon>
        <taxon>Cryptococcus gattii species complex</taxon>
    </lineage>
</organism>
<dbReference type="HOGENOM" id="CLU_098711_0_0_1"/>
<accession>A0A0D0V9X0</accession>
<dbReference type="EMBL" id="KN848002">
    <property type="protein sequence ID" value="KIR44361.1"/>
    <property type="molecule type" value="Genomic_DNA"/>
</dbReference>
<proteinExistence type="predicted"/>
<evidence type="ECO:0000313" key="1">
    <source>
        <dbReference type="EMBL" id="KIR44361.1"/>
    </source>
</evidence>